<dbReference type="Proteomes" id="UP001501079">
    <property type="component" value="Unassembled WGS sequence"/>
</dbReference>
<dbReference type="EMBL" id="BAABBW010000003">
    <property type="protein sequence ID" value="GAA4174552.1"/>
    <property type="molecule type" value="Genomic_DNA"/>
</dbReference>
<evidence type="ECO:0000256" key="1">
    <source>
        <dbReference type="ARBA" id="ARBA00023295"/>
    </source>
</evidence>
<dbReference type="SMART" id="SM00060">
    <property type="entry name" value="FN3"/>
    <property type="match status" value="2"/>
</dbReference>
<sequence>MKASAVTRLAFAAALAVAGTAAGAAPALAGTPGAGGSHSSPASRQQLGQHLAAAAYITPTSPDWPRLIATGRSLGFVVVNVSNGPGSAEDDAWKSVIDKAHAAGVKVLGYVDTGYLGGSDPVRTTRLGDTDATSWMVQAEQDVDRWYSFYGASIDGVFFDDGMNTCGPTSGSSAFADDYRYLTEVLHEQHLGALSVLNPGISVPQCYEDAADVLATFEGPASSYLDPTADLAPLPWQATADPDKFWNIVYDVDQSQLPAVMAAAKANNAGYVYATDDTLPNPYDTIPSDAYWAQESALATPSRVTPPRAVTGVAARSRTATTVTLGWPAVPKTDAVGYDVYENGVKVAAVGADQAGRNGFAYTVSGLVPSHRYSFDVRARSASGAQASGRVVTASTRPASGPLPATPSDVTVSAVSAGSALLSWGADQARTVTGYSVAVNGVQTLALPASVHSAHIGGLPLGAGATFTVTALGADGRNSRPSVTVTASIPSPTPITDAAIDFGPDVTTFSADYNVAFSFDHVFIDTDSQTSTGYQFGGVGAEFMIENGIIYRDADDSNSWNWSPVTLDSGPLVSSRGGHYVWQVPSSVFGSSSSLTAVFSGTGTYPDYTLAPVTAEKHG</sequence>
<evidence type="ECO:0000313" key="6">
    <source>
        <dbReference type="Proteomes" id="UP001501079"/>
    </source>
</evidence>
<keyword evidence="6" id="KW-1185">Reference proteome</keyword>
<keyword evidence="2" id="KW-0624">Polysaccharide degradation</keyword>
<reference evidence="6" key="1">
    <citation type="journal article" date="2019" name="Int. J. Syst. Evol. Microbiol.">
        <title>The Global Catalogue of Microorganisms (GCM) 10K type strain sequencing project: providing services to taxonomists for standard genome sequencing and annotation.</title>
        <authorList>
            <consortium name="The Broad Institute Genomics Platform"/>
            <consortium name="The Broad Institute Genome Sequencing Center for Infectious Disease"/>
            <person name="Wu L."/>
            <person name="Ma J."/>
        </authorList>
    </citation>
    <scope>NUCLEOTIDE SEQUENCE [LARGE SCALE GENOMIC DNA]</scope>
    <source>
        <strain evidence="6">JCM 17591</strain>
    </source>
</reference>
<dbReference type="PANTHER" id="PTHR35040:SF7">
    <property type="entry name" value="FIBRONECTIN TYPE-III DOMAIN-CONTAINING PROTEIN-RELATED"/>
    <property type="match status" value="1"/>
</dbReference>
<dbReference type="Pfam" id="PF12138">
    <property type="entry name" value="Spherulin4"/>
    <property type="match status" value="1"/>
</dbReference>
<keyword evidence="1" id="KW-0326">Glycosidase</keyword>
<accession>A0ABP7ZZZ9</accession>
<feature type="chain" id="PRO_5047201490" description="Fibronectin type-III domain-containing protein" evidence="3">
    <location>
        <begin position="30"/>
        <end position="619"/>
    </location>
</feature>
<evidence type="ECO:0000259" key="4">
    <source>
        <dbReference type="PROSITE" id="PS50853"/>
    </source>
</evidence>
<dbReference type="SUPFAM" id="SSF49265">
    <property type="entry name" value="Fibronectin type III"/>
    <property type="match status" value="1"/>
</dbReference>
<feature type="domain" description="Fibronectin type-III" evidence="4">
    <location>
        <begin position="406"/>
        <end position="492"/>
    </location>
</feature>
<dbReference type="RefSeq" id="WP_344753674.1">
    <property type="nucleotide sequence ID" value="NZ_BAABBW010000003.1"/>
</dbReference>
<dbReference type="InterPro" id="IPR036116">
    <property type="entry name" value="FN3_sf"/>
</dbReference>
<dbReference type="PANTHER" id="PTHR35040">
    <property type="match status" value="1"/>
</dbReference>
<dbReference type="Pfam" id="PF00041">
    <property type="entry name" value="fn3"/>
    <property type="match status" value="1"/>
</dbReference>
<comment type="caution">
    <text evidence="5">The sequence shown here is derived from an EMBL/GenBank/DDBJ whole genome shotgun (WGS) entry which is preliminary data.</text>
</comment>
<proteinExistence type="predicted"/>
<name>A0ABP7ZZZ9_9MICO</name>
<dbReference type="PROSITE" id="PS50853">
    <property type="entry name" value="FN3"/>
    <property type="match status" value="2"/>
</dbReference>
<dbReference type="Gene3D" id="2.60.40.10">
    <property type="entry name" value="Immunoglobulins"/>
    <property type="match status" value="2"/>
</dbReference>
<feature type="domain" description="Fibronectin type-III" evidence="4">
    <location>
        <begin position="306"/>
        <end position="399"/>
    </location>
</feature>
<feature type="signal peptide" evidence="3">
    <location>
        <begin position="1"/>
        <end position="29"/>
    </location>
</feature>
<dbReference type="InterPro" id="IPR017853">
    <property type="entry name" value="GH"/>
</dbReference>
<organism evidence="5 6">
    <name type="scientific">Gryllotalpicola koreensis</name>
    <dbReference type="NCBI Taxonomy" id="993086"/>
    <lineage>
        <taxon>Bacteria</taxon>
        <taxon>Bacillati</taxon>
        <taxon>Actinomycetota</taxon>
        <taxon>Actinomycetes</taxon>
        <taxon>Micrococcales</taxon>
        <taxon>Microbacteriaceae</taxon>
        <taxon>Gryllotalpicola</taxon>
    </lineage>
</organism>
<protein>
    <recommendedName>
        <fullName evidence="4">Fibronectin type-III domain-containing protein</fullName>
    </recommendedName>
</protein>
<gene>
    <name evidence="5" type="ORF">GCM10022287_18640</name>
</gene>
<keyword evidence="1" id="KW-0378">Hydrolase</keyword>
<evidence type="ECO:0000313" key="5">
    <source>
        <dbReference type="EMBL" id="GAA4174552.1"/>
    </source>
</evidence>
<keyword evidence="3" id="KW-0732">Signal</keyword>
<dbReference type="InterPro" id="IPR021986">
    <property type="entry name" value="Spherulin4"/>
</dbReference>
<dbReference type="CDD" id="cd00063">
    <property type="entry name" value="FN3"/>
    <property type="match status" value="2"/>
</dbReference>
<dbReference type="InterPro" id="IPR013783">
    <property type="entry name" value="Ig-like_fold"/>
</dbReference>
<dbReference type="SUPFAM" id="SSF51445">
    <property type="entry name" value="(Trans)glycosidases"/>
    <property type="match status" value="1"/>
</dbReference>
<dbReference type="InterPro" id="IPR003961">
    <property type="entry name" value="FN3_dom"/>
</dbReference>
<evidence type="ECO:0000256" key="2">
    <source>
        <dbReference type="ARBA" id="ARBA00023326"/>
    </source>
</evidence>
<keyword evidence="2" id="KW-0119">Carbohydrate metabolism</keyword>
<evidence type="ECO:0000256" key="3">
    <source>
        <dbReference type="SAM" id="SignalP"/>
    </source>
</evidence>